<comment type="similarity">
    <text evidence="2">Belongs to the nitronate monooxygenase family. NMO class I subfamily.</text>
</comment>
<dbReference type="OrthoDB" id="9778912at2"/>
<evidence type="ECO:0000256" key="1">
    <source>
        <dbReference type="ARBA" id="ARBA00001917"/>
    </source>
</evidence>
<reference evidence="13" key="1">
    <citation type="submission" date="2016-10" db="EMBL/GenBank/DDBJ databases">
        <authorList>
            <person name="Varghese N."/>
            <person name="Submissions S."/>
        </authorList>
    </citation>
    <scope>NUCLEOTIDE SEQUENCE [LARGE SCALE GENOMIC DNA]</scope>
    <source>
        <strain evidence="13">LMG 26383,CCUG 61248,R- 45681</strain>
    </source>
</reference>
<dbReference type="STRING" id="1036779.SAMN04515666_1011011"/>
<proteinExistence type="inferred from homology"/>
<dbReference type="GO" id="GO:0009636">
    <property type="term" value="P:response to toxic substance"/>
    <property type="evidence" value="ECO:0007669"/>
    <property type="project" value="UniProtKB-KW"/>
</dbReference>
<evidence type="ECO:0000256" key="4">
    <source>
        <dbReference type="ARBA" id="ARBA00022630"/>
    </source>
</evidence>
<dbReference type="InterPro" id="IPR013785">
    <property type="entry name" value="Aldolase_TIM"/>
</dbReference>
<sequence length="353" mass="36965">MTSTAQARLLDLFGIDLPIIQGPMALASTPEMVIAVSEAGGLGSLAGAQYDAAGLRAAFDTVRAGTRRPFNVNFFCHTPPADDPARQAAWLDRLAGHYAEAGLDPNMPKTPSGRTPFDAGLASVVEEYRPEIVSFHFGLPAPDLFERVKRTGARIIASATTVPEARWLADHGVDAVIAMGAEAGGHRGIFLNDRISEQLGTFALVPQVVDAVPVPVIAAGGVTDRRGVEAAFALGAAAVQVGTAYLFTPEAEAKISPIYRKALRMTERPTALTNLFTGRPARGIVNRAMTELGPISELAPAFPTAGTALGPLRSAAEAAGRDDFTLLWAGQSFPLARPMSAAALTRMLAGLDG</sequence>
<evidence type="ECO:0000256" key="9">
    <source>
        <dbReference type="ARBA" id="ARBA00031155"/>
    </source>
</evidence>
<dbReference type="GO" id="GO:0018580">
    <property type="term" value="F:nitronate monooxygenase activity"/>
    <property type="evidence" value="ECO:0007669"/>
    <property type="project" value="InterPro"/>
</dbReference>
<dbReference type="InterPro" id="IPR004136">
    <property type="entry name" value="NMO"/>
</dbReference>
<dbReference type="SUPFAM" id="SSF51412">
    <property type="entry name" value="Inosine monophosphate dehydrogenase (IMPDH)"/>
    <property type="match status" value="1"/>
</dbReference>
<keyword evidence="4" id="KW-0285">Flavoprotein</keyword>
<dbReference type="EMBL" id="FOAN01000001">
    <property type="protein sequence ID" value="SEK62760.1"/>
    <property type="molecule type" value="Genomic_DNA"/>
</dbReference>
<evidence type="ECO:0000256" key="7">
    <source>
        <dbReference type="ARBA" id="ARBA00023002"/>
    </source>
</evidence>
<keyword evidence="7" id="KW-0560">Oxidoreductase</keyword>
<comment type="cofactor">
    <cofactor evidence="1">
        <name>FMN</name>
        <dbReference type="ChEBI" id="CHEBI:58210"/>
    </cofactor>
</comment>
<dbReference type="Proteomes" id="UP000199664">
    <property type="component" value="Unassembled WGS sequence"/>
</dbReference>
<name>A0A1H7IMH5_9HYPH</name>
<evidence type="ECO:0000256" key="11">
    <source>
        <dbReference type="ARBA" id="ARBA00067136"/>
    </source>
</evidence>
<comment type="catalytic activity">
    <reaction evidence="10">
        <text>3 propionate 3-nitronate + 3 O2 + H2O = 3 3-oxopropanoate + 2 nitrate + nitrite + H2O2 + 3 H(+)</text>
        <dbReference type="Rhea" id="RHEA:57332"/>
        <dbReference type="ChEBI" id="CHEBI:15377"/>
        <dbReference type="ChEBI" id="CHEBI:15378"/>
        <dbReference type="ChEBI" id="CHEBI:15379"/>
        <dbReference type="ChEBI" id="CHEBI:16240"/>
        <dbReference type="ChEBI" id="CHEBI:16301"/>
        <dbReference type="ChEBI" id="CHEBI:17632"/>
        <dbReference type="ChEBI" id="CHEBI:33190"/>
        <dbReference type="ChEBI" id="CHEBI:136067"/>
    </reaction>
</comment>
<dbReference type="PANTHER" id="PTHR42747">
    <property type="entry name" value="NITRONATE MONOOXYGENASE-RELATED"/>
    <property type="match status" value="1"/>
</dbReference>
<protein>
    <recommendedName>
        <fullName evidence="11">Nitronate monooxygenase</fullName>
    </recommendedName>
    <alternativeName>
        <fullName evidence="9">Propionate 3-nitronate monooxygenase</fullName>
    </alternativeName>
</protein>
<evidence type="ECO:0000313" key="12">
    <source>
        <dbReference type="EMBL" id="SEK62760.1"/>
    </source>
</evidence>
<dbReference type="AlphaFoldDB" id="A0A1H7IMH5"/>
<evidence type="ECO:0000256" key="5">
    <source>
        <dbReference type="ARBA" id="ARBA00022643"/>
    </source>
</evidence>
<keyword evidence="3" id="KW-0216">Detoxification</keyword>
<dbReference type="Pfam" id="PF03060">
    <property type="entry name" value="NMO"/>
    <property type="match status" value="1"/>
</dbReference>
<dbReference type="PANTHER" id="PTHR42747:SF3">
    <property type="entry name" value="NITRONATE MONOOXYGENASE-RELATED"/>
    <property type="match status" value="1"/>
</dbReference>
<keyword evidence="13" id="KW-1185">Reference proteome</keyword>
<gene>
    <name evidence="12" type="ORF">SAMN04515666_1011011</name>
</gene>
<keyword evidence="6" id="KW-0547">Nucleotide-binding</keyword>
<accession>A0A1H7IMH5</accession>
<dbReference type="Gene3D" id="3.20.20.70">
    <property type="entry name" value="Aldolase class I"/>
    <property type="match status" value="1"/>
</dbReference>
<dbReference type="GO" id="GO:0000166">
    <property type="term" value="F:nucleotide binding"/>
    <property type="evidence" value="ECO:0007669"/>
    <property type="project" value="UniProtKB-KW"/>
</dbReference>
<dbReference type="CDD" id="cd04730">
    <property type="entry name" value="NPD_like"/>
    <property type="match status" value="1"/>
</dbReference>
<evidence type="ECO:0000256" key="8">
    <source>
        <dbReference type="ARBA" id="ARBA00023033"/>
    </source>
</evidence>
<evidence type="ECO:0000256" key="3">
    <source>
        <dbReference type="ARBA" id="ARBA00022575"/>
    </source>
</evidence>
<dbReference type="RefSeq" id="WP_091830298.1">
    <property type="nucleotide sequence ID" value="NZ_FOAN01000001.1"/>
</dbReference>
<evidence type="ECO:0000313" key="13">
    <source>
        <dbReference type="Proteomes" id="UP000199664"/>
    </source>
</evidence>
<evidence type="ECO:0000256" key="10">
    <source>
        <dbReference type="ARBA" id="ARBA00049401"/>
    </source>
</evidence>
<organism evidence="12 13">
    <name type="scientific">Bosea lupini</name>
    <dbReference type="NCBI Taxonomy" id="1036779"/>
    <lineage>
        <taxon>Bacteria</taxon>
        <taxon>Pseudomonadati</taxon>
        <taxon>Pseudomonadota</taxon>
        <taxon>Alphaproteobacteria</taxon>
        <taxon>Hyphomicrobiales</taxon>
        <taxon>Boseaceae</taxon>
        <taxon>Bosea</taxon>
    </lineage>
</organism>
<evidence type="ECO:0000256" key="2">
    <source>
        <dbReference type="ARBA" id="ARBA00009881"/>
    </source>
</evidence>
<keyword evidence="5" id="KW-0288">FMN</keyword>
<dbReference type="FunFam" id="3.20.20.70:FF:000154">
    <property type="entry name" value="Probable nitronate monooxygenase"/>
    <property type="match status" value="1"/>
</dbReference>
<keyword evidence="8 12" id="KW-0503">Monooxygenase</keyword>
<evidence type="ECO:0000256" key="6">
    <source>
        <dbReference type="ARBA" id="ARBA00022741"/>
    </source>
</evidence>